<sequence>MVNKAISLDENPSIEEFYGFRAMVRDEGSIFFVYVQQADRIHVQANYRREELMGEDDQTTQHSQAVSNYEPTNIENVTYMTAQTPEISRNPSLSSLENVFSSNQPQHFDKAPNFVDGDELEDANQGASQGGEPSVKKKRTIIPKLCGTGSHYLNQHDQKNKTKVSVLTKKKDKGSINMKKKSL</sequence>
<dbReference type="RefSeq" id="XP_015060417.2">
    <property type="nucleotide sequence ID" value="XM_015204931.2"/>
</dbReference>
<reference evidence="2" key="1">
    <citation type="journal article" date="2014" name="Nat. Genet.">
        <title>The genome of the stress-tolerant wild tomato species Solanum pennellii.</title>
        <authorList>
            <person name="Bolger A."/>
            <person name="Scossa F."/>
            <person name="Bolger M.E."/>
            <person name="Lanz C."/>
            <person name="Maumus F."/>
            <person name="Tohge T."/>
            <person name="Quesneville H."/>
            <person name="Alseekh S."/>
            <person name="Sorensen I."/>
            <person name="Lichtenstein G."/>
            <person name="Fich E.A."/>
            <person name="Conte M."/>
            <person name="Keller H."/>
            <person name="Schneeberger K."/>
            <person name="Schwacke R."/>
            <person name="Ofner I."/>
            <person name="Vrebalov J."/>
            <person name="Xu Y."/>
            <person name="Osorio S."/>
            <person name="Aflitos S.A."/>
            <person name="Schijlen E."/>
            <person name="Jimenez-Gomez J.M."/>
            <person name="Ryngajllo M."/>
            <person name="Kimura S."/>
            <person name="Kumar R."/>
            <person name="Koenig D."/>
            <person name="Headland L.R."/>
            <person name="Maloof J.N."/>
            <person name="Sinha N."/>
            <person name="van Ham R.C."/>
            <person name="Lankhorst R.K."/>
            <person name="Mao L."/>
            <person name="Vogel A."/>
            <person name="Arsova B."/>
            <person name="Panstruga R."/>
            <person name="Fei Z."/>
            <person name="Rose J.K."/>
            <person name="Zamir D."/>
            <person name="Carrari F."/>
            <person name="Giovannoni J.J."/>
            <person name="Weigel D."/>
            <person name="Usadel B."/>
            <person name="Fernie A.R."/>
        </authorList>
    </citation>
    <scope>NUCLEOTIDE SEQUENCE [LARGE SCALE GENOMIC DNA]</scope>
    <source>
        <strain evidence="2">cv. LA0716</strain>
    </source>
</reference>
<proteinExistence type="predicted"/>
<dbReference type="GeneID" id="107006357"/>
<feature type="compositionally biased region" description="Basic residues" evidence="1">
    <location>
        <begin position="168"/>
        <end position="183"/>
    </location>
</feature>
<evidence type="ECO:0000313" key="3">
    <source>
        <dbReference type="RefSeq" id="XP_015060417.2"/>
    </source>
</evidence>
<gene>
    <name evidence="3" type="primary">LOC107006357</name>
</gene>
<reference evidence="3" key="2">
    <citation type="submission" date="2025-08" db="UniProtKB">
        <authorList>
            <consortium name="RefSeq"/>
        </authorList>
    </citation>
    <scope>IDENTIFICATION</scope>
</reference>
<name>A0ABM1FQX0_SOLPN</name>
<evidence type="ECO:0000313" key="2">
    <source>
        <dbReference type="Proteomes" id="UP000694930"/>
    </source>
</evidence>
<feature type="region of interest" description="Disordered" evidence="1">
    <location>
        <begin position="104"/>
        <end position="183"/>
    </location>
</feature>
<protein>
    <submittedName>
        <fullName evidence="3">Uncharacterized protein LOC107006357</fullName>
    </submittedName>
</protein>
<accession>A0ABM1FQX0</accession>
<dbReference type="Proteomes" id="UP000694930">
    <property type="component" value="Chromosome 12"/>
</dbReference>
<organism evidence="2 3">
    <name type="scientific">Solanum pennellii</name>
    <name type="common">Tomato</name>
    <name type="synonym">Lycopersicon pennellii</name>
    <dbReference type="NCBI Taxonomy" id="28526"/>
    <lineage>
        <taxon>Eukaryota</taxon>
        <taxon>Viridiplantae</taxon>
        <taxon>Streptophyta</taxon>
        <taxon>Embryophyta</taxon>
        <taxon>Tracheophyta</taxon>
        <taxon>Spermatophyta</taxon>
        <taxon>Magnoliopsida</taxon>
        <taxon>eudicotyledons</taxon>
        <taxon>Gunneridae</taxon>
        <taxon>Pentapetalae</taxon>
        <taxon>asterids</taxon>
        <taxon>lamiids</taxon>
        <taxon>Solanales</taxon>
        <taxon>Solanaceae</taxon>
        <taxon>Solanoideae</taxon>
        <taxon>Solaneae</taxon>
        <taxon>Solanum</taxon>
        <taxon>Solanum subgen. Lycopersicon</taxon>
    </lineage>
</organism>
<evidence type="ECO:0000256" key="1">
    <source>
        <dbReference type="SAM" id="MobiDB-lite"/>
    </source>
</evidence>
<keyword evidence="2" id="KW-1185">Reference proteome</keyword>